<gene>
    <name evidence="1" type="ORF">SAMN05660657_05535</name>
</gene>
<dbReference type="Proteomes" id="UP000199546">
    <property type="component" value="Unassembled WGS sequence"/>
</dbReference>
<evidence type="ECO:0000313" key="2">
    <source>
        <dbReference type="Proteomes" id="UP000199546"/>
    </source>
</evidence>
<sequence>MSVDNRLTDDQLATLSPGDSVVIESGRPRHSTGTVVRAEGPHIAVSVRSPRGAAYVEQYRRRDGSRIGGRIPAKLINADAPVPQEAQRRTRHIDSLFRDWARHRTDVNRLRALHDAIGECLEVLIEPTLR</sequence>
<protein>
    <submittedName>
        <fullName evidence="1">Uncharacterized protein</fullName>
    </submittedName>
</protein>
<proteinExistence type="predicted"/>
<accession>A0A1I7DAA5</accession>
<name>A0A1I7DAA5_9ACTN</name>
<evidence type="ECO:0000313" key="1">
    <source>
        <dbReference type="EMBL" id="SFU08554.1"/>
    </source>
</evidence>
<dbReference type="RefSeq" id="WP_093584967.1">
    <property type="nucleotide sequence ID" value="NZ_FPBA01000042.1"/>
</dbReference>
<reference evidence="2" key="1">
    <citation type="submission" date="2016-10" db="EMBL/GenBank/DDBJ databases">
        <authorList>
            <person name="Varghese N."/>
            <person name="Submissions S."/>
        </authorList>
    </citation>
    <scope>NUCLEOTIDE SEQUENCE [LARGE SCALE GENOMIC DNA]</scope>
    <source>
        <strain evidence="2">DSM 46136</strain>
    </source>
</reference>
<dbReference type="EMBL" id="FPBA01000042">
    <property type="protein sequence ID" value="SFU08554.1"/>
    <property type="molecule type" value="Genomic_DNA"/>
</dbReference>
<dbReference type="AlphaFoldDB" id="A0A1I7DAA5"/>
<dbReference type="OrthoDB" id="5189050at2"/>
<organism evidence="1 2">
    <name type="scientific">Geodermatophilus amargosae</name>
    <dbReference type="NCBI Taxonomy" id="1296565"/>
    <lineage>
        <taxon>Bacteria</taxon>
        <taxon>Bacillati</taxon>
        <taxon>Actinomycetota</taxon>
        <taxon>Actinomycetes</taxon>
        <taxon>Geodermatophilales</taxon>
        <taxon>Geodermatophilaceae</taxon>
        <taxon>Geodermatophilus</taxon>
    </lineage>
</organism>
<keyword evidence="2" id="KW-1185">Reference proteome</keyword>